<dbReference type="PANTHER" id="PTHR33490:SF7">
    <property type="entry name" value="BLR2979 PROTEIN"/>
    <property type="match status" value="1"/>
</dbReference>
<dbReference type="InterPro" id="IPR002931">
    <property type="entry name" value="Transglutaminase-like"/>
</dbReference>
<dbReference type="InterPro" id="IPR038765">
    <property type="entry name" value="Papain-like_cys_pep_sf"/>
</dbReference>
<dbReference type="InterPro" id="IPR013589">
    <property type="entry name" value="Bac_transglu_N"/>
</dbReference>
<dbReference type="AlphaFoldDB" id="B0SXI1"/>
<protein>
    <submittedName>
        <fullName evidence="2">Transglutaminase domain protein</fullName>
    </submittedName>
</protein>
<dbReference type="eggNOG" id="COG1305">
    <property type="taxonomic scope" value="Bacteria"/>
</dbReference>
<dbReference type="OrthoDB" id="9804023at2"/>
<gene>
    <name evidence="2" type="ordered locus">Caul_2639</name>
</gene>
<evidence type="ECO:0000313" key="2">
    <source>
        <dbReference type="EMBL" id="ABZ71766.1"/>
    </source>
</evidence>
<dbReference type="SMART" id="SM00460">
    <property type="entry name" value="TGc"/>
    <property type="match status" value="1"/>
</dbReference>
<name>B0SXI1_CAUSK</name>
<dbReference type="Pfam" id="PF08379">
    <property type="entry name" value="Bact_transglu_N"/>
    <property type="match status" value="1"/>
</dbReference>
<sequence>MIYQVRHLTTYLYEKPVTFARCALRLTPWRGADQAVLDSHLTITPHPTRLDEHVGQFGEQVVTATLETPHRSLKILARSHVAVTRPRPVGPLGGAPWESVREAAFASISLDVASPVHFLYPTAMTGLHAPITAFVAESFTPGRPVLEAAFDVACRIKSQFLYDPKSTEVSTPAIEAFTARHGVCQDFAHIMISGLRGLGLPAAYVSGYLRTYPAPGKPRLEGADATHAWVALWCGEAAGWIGFDPTNALVVAEDHIVLARGRDYADVAPIGGVVLGPGDQVITVAVDVVPVSESAETAN</sequence>
<dbReference type="PANTHER" id="PTHR33490">
    <property type="entry name" value="BLR5614 PROTEIN-RELATED"/>
    <property type="match status" value="1"/>
</dbReference>
<accession>B0SXI1</accession>
<dbReference type="SUPFAM" id="SSF54001">
    <property type="entry name" value="Cysteine proteinases"/>
    <property type="match status" value="1"/>
</dbReference>
<proteinExistence type="predicted"/>
<feature type="domain" description="Transglutaminase-like" evidence="1">
    <location>
        <begin position="176"/>
        <end position="247"/>
    </location>
</feature>
<evidence type="ECO:0000259" key="1">
    <source>
        <dbReference type="SMART" id="SM00460"/>
    </source>
</evidence>
<organism evidence="2">
    <name type="scientific">Caulobacter sp. (strain K31)</name>
    <dbReference type="NCBI Taxonomy" id="366602"/>
    <lineage>
        <taxon>Bacteria</taxon>
        <taxon>Pseudomonadati</taxon>
        <taxon>Pseudomonadota</taxon>
        <taxon>Alphaproteobacteria</taxon>
        <taxon>Caulobacterales</taxon>
        <taxon>Caulobacteraceae</taxon>
        <taxon>Caulobacter</taxon>
    </lineage>
</organism>
<dbReference type="HOGENOM" id="CLU_008973_0_0_5"/>
<dbReference type="STRING" id="366602.Caul_2639"/>
<dbReference type="EMBL" id="CP000927">
    <property type="protein sequence ID" value="ABZ71766.1"/>
    <property type="molecule type" value="Genomic_DNA"/>
</dbReference>
<dbReference type="KEGG" id="cak:Caul_2639"/>
<reference evidence="2" key="1">
    <citation type="submission" date="2008-01" db="EMBL/GenBank/DDBJ databases">
        <title>Complete sequence of chromosome of Caulobacter sp. K31.</title>
        <authorList>
            <consortium name="US DOE Joint Genome Institute"/>
            <person name="Copeland A."/>
            <person name="Lucas S."/>
            <person name="Lapidus A."/>
            <person name="Barry K."/>
            <person name="Glavina del Rio T."/>
            <person name="Dalin E."/>
            <person name="Tice H."/>
            <person name="Pitluck S."/>
            <person name="Bruce D."/>
            <person name="Goodwin L."/>
            <person name="Thompson L.S."/>
            <person name="Brettin T."/>
            <person name="Detter J.C."/>
            <person name="Han C."/>
            <person name="Schmutz J."/>
            <person name="Larimer F."/>
            <person name="Land M."/>
            <person name="Hauser L."/>
            <person name="Kyrpides N."/>
            <person name="Kim E."/>
            <person name="Stephens C."/>
            <person name="Richardson P."/>
        </authorList>
    </citation>
    <scope>NUCLEOTIDE SEQUENCE [LARGE SCALE GENOMIC DNA]</scope>
    <source>
        <strain evidence="2">K31</strain>
    </source>
</reference>
<dbReference type="Gene3D" id="3.10.620.30">
    <property type="match status" value="1"/>
</dbReference>
<dbReference type="Pfam" id="PF01841">
    <property type="entry name" value="Transglut_core"/>
    <property type="match status" value="1"/>
</dbReference>